<keyword evidence="1" id="KW-0472">Membrane</keyword>
<gene>
    <name evidence="2" type="ORF">SAMN04487940_105169</name>
</gene>
<keyword evidence="1" id="KW-0812">Transmembrane</keyword>
<feature type="transmembrane region" description="Helical" evidence="1">
    <location>
        <begin position="56"/>
        <end position="78"/>
    </location>
</feature>
<sequence>MTSTTGGTSREGIIRIATRRSVVTRAFRVAIVVGTVLGLLNHGDAILAGTVNAGQFAKICLTFLVPFSVSTYSSVLAIRERDAG</sequence>
<evidence type="ECO:0000313" key="2">
    <source>
        <dbReference type="EMBL" id="SEJ38172.1"/>
    </source>
</evidence>
<keyword evidence="3" id="KW-1185">Reference proteome</keyword>
<dbReference type="AlphaFoldDB" id="A0A975W9K7"/>
<reference evidence="2 3" key="1">
    <citation type="submission" date="2016-10" db="EMBL/GenBank/DDBJ databases">
        <authorList>
            <person name="Varghese N."/>
            <person name="Submissions S."/>
        </authorList>
    </citation>
    <scope>NUCLEOTIDE SEQUENCE [LARGE SCALE GENOMIC DNA]</scope>
    <source>
        <strain evidence="2 3">FF3</strain>
    </source>
</reference>
<protein>
    <recommendedName>
        <fullName evidence="4">Phosphoenolpyruvate protein kinase</fullName>
    </recommendedName>
</protein>
<accession>A0A975W9K7</accession>
<evidence type="ECO:0008006" key="4">
    <source>
        <dbReference type="Google" id="ProtNLM"/>
    </source>
</evidence>
<dbReference type="RefSeq" id="WP_074836269.1">
    <property type="nucleotide sequence ID" value="NZ_CATMKJ010000008.1"/>
</dbReference>
<dbReference type="GeneID" id="80818136"/>
<comment type="caution">
    <text evidence="2">The sequence shown here is derived from an EMBL/GenBank/DDBJ whole genome shotgun (WGS) entry which is preliminary data.</text>
</comment>
<keyword evidence="1" id="KW-1133">Transmembrane helix</keyword>
<dbReference type="Proteomes" id="UP000182932">
    <property type="component" value="Unassembled WGS sequence"/>
</dbReference>
<proteinExistence type="predicted"/>
<evidence type="ECO:0000256" key="1">
    <source>
        <dbReference type="SAM" id="Phobius"/>
    </source>
</evidence>
<dbReference type="InterPro" id="IPR047700">
    <property type="entry name" value="NrtS-like"/>
</dbReference>
<dbReference type="NCBIfam" id="NF038050">
    <property type="entry name" value="NrtS"/>
    <property type="match status" value="1"/>
</dbReference>
<name>A0A975W9K7_9RHOB</name>
<feature type="transmembrane region" description="Helical" evidence="1">
    <location>
        <begin position="29"/>
        <end position="50"/>
    </location>
</feature>
<dbReference type="EMBL" id="FNYY01000005">
    <property type="protein sequence ID" value="SEJ38172.1"/>
    <property type="molecule type" value="Genomic_DNA"/>
</dbReference>
<organism evidence="2 3">
    <name type="scientific">Marinovum algicola</name>
    <dbReference type="NCBI Taxonomy" id="42444"/>
    <lineage>
        <taxon>Bacteria</taxon>
        <taxon>Pseudomonadati</taxon>
        <taxon>Pseudomonadota</taxon>
        <taxon>Alphaproteobacteria</taxon>
        <taxon>Rhodobacterales</taxon>
        <taxon>Roseobacteraceae</taxon>
        <taxon>Marinovum</taxon>
    </lineage>
</organism>
<evidence type="ECO:0000313" key="3">
    <source>
        <dbReference type="Proteomes" id="UP000182932"/>
    </source>
</evidence>